<proteinExistence type="predicted"/>
<dbReference type="RefSeq" id="WP_343060864.1">
    <property type="nucleotide sequence ID" value="NZ_JACHEU010000005.1"/>
</dbReference>
<organism evidence="1 2">
    <name type="scientific">Aquamicrobium lusatiense</name>
    <dbReference type="NCBI Taxonomy" id="89772"/>
    <lineage>
        <taxon>Bacteria</taxon>
        <taxon>Pseudomonadati</taxon>
        <taxon>Pseudomonadota</taxon>
        <taxon>Alphaproteobacteria</taxon>
        <taxon>Hyphomicrobiales</taxon>
        <taxon>Phyllobacteriaceae</taxon>
        <taxon>Aquamicrobium</taxon>
    </lineage>
</organism>
<accession>A0A7W9S564</accession>
<comment type="caution">
    <text evidence="1">The sequence shown here is derived from an EMBL/GenBank/DDBJ whole genome shotgun (WGS) entry which is preliminary data.</text>
</comment>
<dbReference type="Proteomes" id="UP000533306">
    <property type="component" value="Unassembled WGS sequence"/>
</dbReference>
<reference evidence="1 2" key="1">
    <citation type="submission" date="2020-08" db="EMBL/GenBank/DDBJ databases">
        <title>Genomic Encyclopedia of Type Strains, Phase IV (KMG-IV): sequencing the most valuable type-strain genomes for metagenomic binning, comparative biology and taxonomic classification.</title>
        <authorList>
            <person name="Goeker M."/>
        </authorList>
    </citation>
    <scope>NUCLEOTIDE SEQUENCE [LARGE SCALE GENOMIC DNA]</scope>
    <source>
        <strain evidence="1 2">DSM 11099</strain>
    </source>
</reference>
<name>A0A7W9S564_9HYPH</name>
<protein>
    <submittedName>
        <fullName evidence="1">Uncharacterized protein</fullName>
    </submittedName>
</protein>
<dbReference type="EMBL" id="JACHEU010000005">
    <property type="protein sequence ID" value="MBB6014307.1"/>
    <property type="molecule type" value="Genomic_DNA"/>
</dbReference>
<keyword evidence="2" id="KW-1185">Reference proteome</keyword>
<evidence type="ECO:0000313" key="1">
    <source>
        <dbReference type="EMBL" id="MBB6014307.1"/>
    </source>
</evidence>
<dbReference type="AlphaFoldDB" id="A0A7W9S564"/>
<gene>
    <name evidence="1" type="ORF">HNR59_003701</name>
</gene>
<evidence type="ECO:0000313" key="2">
    <source>
        <dbReference type="Proteomes" id="UP000533306"/>
    </source>
</evidence>
<sequence length="277" mass="30224">MSGFRVEVQVTGMLREISEEVRINLKDRLREMRHAIRRHRHDTGDASVLPPPPGGRTPFPLPEIDGLVSRAVSVFDDAMTMAETLVPHDGRGHSKPMPFDTYFRPAGSLLDGERAFRRDMYYLAKSMLARRNAVAEPVQEAGFAAVHAAMLRQHGNLFQPLKPDAGETERTARAAALCAALLVELLRARPVRPRLPEGRIANVLEAETVLAVSVLAPMALAVALASSDADAESGSDLLDISALAVEARLDRIMPACRAADPAADLTPIFAMLIFHLR</sequence>